<evidence type="ECO:0000313" key="2">
    <source>
        <dbReference type="EMBL" id="OIJ63857.1"/>
    </source>
</evidence>
<keyword evidence="3" id="KW-1185">Reference proteome</keyword>
<dbReference type="EMBL" id="LAVA02000090">
    <property type="protein sequence ID" value="OIJ63857.1"/>
    <property type="molecule type" value="Genomic_DNA"/>
</dbReference>
<gene>
    <name evidence="2" type="ORF">WN71_031065</name>
</gene>
<evidence type="ECO:0000313" key="3">
    <source>
        <dbReference type="Proteomes" id="UP000034196"/>
    </source>
</evidence>
<accession>A0A1J4NN53</accession>
<dbReference type="AlphaFoldDB" id="A0A1J4NN53"/>
<proteinExistence type="predicted"/>
<name>A0A1J4NN53_9ACTN</name>
<reference evidence="2" key="1">
    <citation type="submission" date="2016-10" db="EMBL/GenBank/DDBJ databases">
        <title>Genome sequence of Streptomyces mangrovisoli MUSC 149.</title>
        <authorList>
            <person name="Lee L.-H."/>
            <person name="Ser H.-L."/>
        </authorList>
    </citation>
    <scope>NUCLEOTIDE SEQUENCE [LARGE SCALE GENOMIC DNA]</scope>
    <source>
        <strain evidence="2">MUSC 149</strain>
    </source>
</reference>
<dbReference type="RefSeq" id="WP_046583910.1">
    <property type="nucleotide sequence ID" value="NZ_LAVA02000090.1"/>
</dbReference>
<protein>
    <submittedName>
        <fullName evidence="2">Uncharacterized protein</fullName>
    </submittedName>
</protein>
<sequence>MTKWTKETSAAGQAEIEPQLSTYQRAMRERLLAAPVVPAPGPWRPVFAYEYGIPVGGLLGIGFATAPAPDPGTGTGTGTGTGHDLVMVVSSDGHGLFDAVTGEKIARDRDPDPQHSTPDAVPDLSCPGLGPITGSRVRIAGLFGGGLHTTTADGWTLEVVTPAWPNERILLSTDGGLPHAGPHGEQWWHIFHANRSTFRAAGFSPSGRTIAVATSSDLSLWTREGLGGRVSRRATSAHVSYSPSRDSSPI</sequence>
<feature type="region of interest" description="Disordered" evidence="1">
    <location>
        <begin position="105"/>
        <end position="126"/>
    </location>
</feature>
<dbReference type="Proteomes" id="UP000034196">
    <property type="component" value="Unassembled WGS sequence"/>
</dbReference>
<comment type="caution">
    <text evidence="2">The sequence shown here is derived from an EMBL/GenBank/DDBJ whole genome shotgun (WGS) entry which is preliminary data.</text>
</comment>
<dbReference type="STRING" id="1428628.WN71_031065"/>
<organism evidence="2 3">
    <name type="scientific">Streptomyces mangrovisoli</name>
    <dbReference type="NCBI Taxonomy" id="1428628"/>
    <lineage>
        <taxon>Bacteria</taxon>
        <taxon>Bacillati</taxon>
        <taxon>Actinomycetota</taxon>
        <taxon>Actinomycetes</taxon>
        <taxon>Kitasatosporales</taxon>
        <taxon>Streptomycetaceae</taxon>
        <taxon>Streptomyces</taxon>
    </lineage>
</organism>
<evidence type="ECO:0000256" key="1">
    <source>
        <dbReference type="SAM" id="MobiDB-lite"/>
    </source>
</evidence>